<protein>
    <submittedName>
        <fullName evidence="2">Uncharacterized protein</fullName>
    </submittedName>
</protein>
<evidence type="ECO:0000313" key="2">
    <source>
        <dbReference type="EMBL" id="KAG4419081.1"/>
    </source>
</evidence>
<dbReference type="Proteomes" id="UP000664132">
    <property type="component" value="Unassembled WGS sequence"/>
</dbReference>
<organism evidence="2 3">
    <name type="scientific">Cadophora malorum</name>
    <dbReference type="NCBI Taxonomy" id="108018"/>
    <lineage>
        <taxon>Eukaryota</taxon>
        <taxon>Fungi</taxon>
        <taxon>Dikarya</taxon>
        <taxon>Ascomycota</taxon>
        <taxon>Pezizomycotina</taxon>
        <taxon>Leotiomycetes</taxon>
        <taxon>Helotiales</taxon>
        <taxon>Ploettnerulaceae</taxon>
        <taxon>Cadophora</taxon>
    </lineage>
</organism>
<reference evidence="2" key="1">
    <citation type="submission" date="2021-02" db="EMBL/GenBank/DDBJ databases">
        <title>Genome sequence Cadophora malorum strain M34.</title>
        <authorList>
            <person name="Stefanovic E."/>
            <person name="Vu D."/>
            <person name="Scully C."/>
            <person name="Dijksterhuis J."/>
            <person name="Roader J."/>
            <person name="Houbraken J."/>
        </authorList>
    </citation>
    <scope>NUCLEOTIDE SEQUENCE</scope>
    <source>
        <strain evidence="2">M34</strain>
    </source>
</reference>
<feature type="chain" id="PRO_5034712396" evidence="1">
    <location>
        <begin position="19"/>
        <end position="483"/>
    </location>
</feature>
<evidence type="ECO:0000256" key="1">
    <source>
        <dbReference type="SAM" id="SignalP"/>
    </source>
</evidence>
<keyword evidence="1" id="KW-0732">Signal</keyword>
<dbReference type="OrthoDB" id="3449344at2759"/>
<evidence type="ECO:0000313" key="3">
    <source>
        <dbReference type="Proteomes" id="UP000664132"/>
    </source>
</evidence>
<name>A0A8H7W668_9HELO</name>
<keyword evidence="3" id="KW-1185">Reference proteome</keyword>
<dbReference type="EMBL" id="JAFJYH010000113">
    <property type="protein sequence ID" value="KAG4419081.1"/>
    <property type="molecule type" value="Genomic_DNA"/>
</dbReference>
<gene>
    <name evidence="2" type="ORF">IFR04_007773</name>
</gene>
<sequence>MRFQPLLLLTACLTGTLALPGPVPVTLSTVPEPVKTPAGDCSQSGLLCIAEMHVVYNQTTGTCGCEWIPGFGPALAVTDRQDVDPKTCPTVRCKEKYRPVYYPGKTHCACEPDMEYPDPSTCPLIKCTSSTRPVYHPETKSCSCDPIPLECPNSIFCAAGCHKIQDPLTKKCSCKVTNPIPKTCPQFKCLENHHVIYHPDTDKCGCDPDCPDLMCIAEQRVTYNYTTNSCFCKYIPGLEPSLIQDRAANADASSPLPTPTKAILPPVCSKIMCISEKHPVYNKTTGNCKCEWIPGFGPPTPIKPKPTSPTSSGSIEPTPIKPGCPDTYCISEQRPTYNATTGRCTCEWIPGLKPSEPSTLISARAEPTRYTSPGCSGSGIMCIPEKQPVYNETAGRCECEWMDIFKPPIVSWTSPDPSAVPTPLPTPTRFTPITPRPTLPPIGPSCLKPGTYCVPEMQPVYNATSGKCECEWIPGLGPVTIKS</sequence>
<feature type="signal peptide" evidence="1">
    <location>
        <begin position="1"/>
        <end position="18"/>
    </location>
</feature>
<accession>A0A8H7W668</accession>
<proteinExistence type="predicted"/>
<dbReference type="AlphaFoldDB" id="A0A8H7W668"/>
<comment type="caution">
    <text evidence="2">The sequence shown here is derived from an EMBL/GenBank/DDBJ whole genome shotgun (WGS) entry which is preliminary data.</text>
</comment>